<protein>
    <submittedName>
        <fullName evidence="2">Uncharacterized protein</fullName>
    </submittedName>
</protein>
<dbReference type="InterPro" id="IPR035213">
    <property type="entry name" value="DUF5321"/>
</dbReference>
<keyword evidence="3" id="KW-1185">Reference proteome</keyword>
<keyword evidence="1" id="KW-0175">Coiled coil</keyword>
<dbReference type="Pfam" id="PF17254">
    <property type="entry name" value="DUF5321"/>
    <property type="match status" value="1"/>
</dbReference>
<gene>
    <name evidence="2" type="ORF">DIURU_005800</name>
</gene>
<dbReference type="OMA" id="YEAKFRI"/>
<dbReference type="Proteomes" id="UP000449547">
    <property type="component" value="Unassembled WGS sequence"/>
</dbReference>
<sequence>MFLRGLRSYSTAVPVYTRPTFRQLLRQPVTKTLVLTGVFGSALVEMVHHKRRLNETTNQFNNKIELLEEIINKLEKNEPIDLERELRLANALTHTKEVDIDIDDDVENFFKQLTEEVTAAPTVTTPPTTTPATEAIVDATHATSATVTPAAVAADAAIAVPTANVPTPIDTTKVKFL</sequence>
<dbReference type="RefSeq" id="XP_034009407.1">
    <property type="nucleotide sequence ID" value="XM_034158823.1"/>
</dbReference>
<evidence type="ECO:0000256" key="1">
    <source>
        <dbReference type="SAM" id="Coils"/>
    </source>
</evidence>
<dbReference type="VEuPathDB" id="FungiDB:DIURU_005800"/>
<evidence type="ECO:0000313" key="2">
    <source>
        <dbReference type="EMBL" id="KAA8896428.1"/>
    </source>
</evidence>
<evidence type="ECO:0000313" key="3">
    <source>
        <dbReference type="Proteomes" id="UP000449547"/>
    </source>
</evidence>
<comment type="caution">
    <text evidence="2">The sequence shown here is derived from an EMBL/GenBank/DDBJ whole genome shotgun (WGS) entry which is preliminary data.</text>
</comment>
<dbReference type="AlphaFoldDB" id="A0A642UBX9"/>
<accession>A0A642UBX9</accession>
<name>A0A642UBX9_DIURU</name>
<proteinExistence type="predicted"/>
<dbReference type="GeneID" id="54784451"/>
<feature type="coiled-coil region" evidence="1">
    <location>
        <begin position="50"/>
        <end position="77"/>
    </location>
</feature>
<organism evidence="2 3">
    <name type="scientific">Diutina rugosa</name>
    <name type="common">Yeast</name>
    <name type="synonym">Candida rugosa</name>
    <dbReference type="NCBI Taxonomy" id="5481"/>
    <lineage>
        <taxon>Eukaryota</taxon>
        <taxon>Fungi</taxon>
        <taxon>Dikarya</taxon>
        <taxon>Ascomycota</taxon>
        <taxon>Saccharomycotina</taxon>
        <taxon>Pichiomycetes</taxon>
        <taxon>Debaryomycetaceae</taxon>
        <taxon>Diutina</taxon>
    </lineage>
</organism>
<dbReference type="OrthoDB" id="2253354at2759"/>
<reference evidence="2 3" key="1">
    <citation type="submission" date="2019-07" db="EMBL/GenBank/DDBJ databases">
        <title>Genome assembly of two rare yeast pathogens: Diutina rugosa and Trichomonascus ciferrii.</title>
        <authorList>
            <person name="Mixao V."/>
            <person name="Saus E."/>
            <person name="Hansen A."/>
            <person name="Lass-Flor C."/>
            <person name="Gabaldon T."/>
        </authorList>
    </citation>
    <scope>NUCLEOTIDE SEQUENCE [LARGE SCALE GENOMIC DNA]</scope>
    <source>
        <strain evidence="2 3">CBS 613</strain>
    </source>
</reference>
<dbReference type="EMBL" id="SWFT01000165">
    <property type="protein sequence ID" value="KAA8896428.1"/>
    <property type="molecule type" value="Genomic_DNA"/>
</dbReference>